<comment type="caution">
    <text evidence="2">The sequence shown here is derived from an EMBL/GenBank/DDBJ whole genome shotgun (WGS) entry which is preliminary data.</text>
</comment>
<organism evidence="2 3">
    <name type="scientific">Liparis tanakae</name>
    <name type="common">Tanaka's snailfish</name>
    <dbReference type="NCBI Taxonomy" id="230148"/>
    <lineage>
        <taxon>Eukaryota</taxon>
        <taxon>Metazoa</taxon>
        <taxon>Chordata</taxon>
        <taxon>Craniata</taxon>
        <taxon>Vertebrata</taxon>
        <taxon>Euteleostomi</taxon>
        <taxon>Actinopterygii</taxon>
        <taxon>Neopterygii</taxon>
        <taxon>Teleostei</taxon>
        <taxon>Neoteleostei</taxon>
        <taxon>Acanthomorphata</taxon>
        <taxon>Eupercaria</taxon>
        <taxon>Perciformes</taxon>
        <taxon>Cottioidei</taxon>
        <taxon>Cottales</taxon>
        <taxon>Liparidae</taxon>
        <taxon>Liparis</taxon>
    </lineage>
</organism>
<feature type="region of interest" description="Disordered" evidence="1">
    <location>
        <begin position="79"/>
        <end position="114"/>
    </location>
</feature>
<keyword evidence="3" id="KW-1185">Reference proteome</keyword>
<dbReference type="AlphaFoldDB" id="A0A4Z2EU44"/>
<dbReference type="Proteomes" id="UP000314294">
    <property type="component" value="Unassembled WGS sequence"/>
</dbReference>
<accession>A0A4Z2EU44</accession>
<evidence type="ECO:0000256" key="1">
    <source>
        <dbReference type="SAM" id="MobiDB-lite"/>
    </source>
</evidence>
<gene>
    <name evidence="2" type="ORF">EYF80_057395</name>
</gene>
<protein>
    <submittedName>
        <fullName evidence="2">Uncharacterized protein</fullName>
    </submittedName>
</protein>
<reference evidence="2 3" key="1">
    <citation type="submission" date="2019-03" db="EMBL/GenBank/DDBJ databases">
        <title>First draft genome of Liparis tanakae, snailfish: a comprehensive survey of snailfish specific genes.</title>
        <authorList>
            <person name="Kim W."/>
            <person name="Song I."/>
            <person name="Jeong J.-H."/>
            <person name="Kim D."/>
            <person name="Kim S."/>
            <person name="Ryu S."/>
            <person name="Song J.Y."/>
            <person name="Lee S.K."/>
        </authorList>
    </citation>
    <scope>NUCLEOTIDE SEQUENCE [LARGE SCALE GENOMIC DNA]</scope>
    <source>
        <tissue evidence="2">Muscle</tissue>
    </source>
</reference>
<name>A0A4Z2EU44_9TELE</name>
<dbReference type="EMBL" id="SRLO01002697">
    <property type="protein sequence ID" value="TNN32446.1"/>
    <property type="molecule type" value="Genomic_DNA"/>
</dbReference>
<sequence>MRVDGELRTSWNPRLRCTAGRDLPRNAGEREGEMQELLFRAASTFGCPRCPKYELQRDYNNNKGGGCPAAGPYLRGPTCSRSEAPGEELGRGCPLGDAVSRPPLSGHTQRGAEAQEIRDFRKQQASDFLWNCCVTGELACTVMQQPYAPPPRKTM</sequence>
<evidence type="ECO:0000313" key="3">
    <source>
        <dbReference type="Proteomes" id="UP000314294"/>
    </source>
</evidence>
<evidence type="ECO:0000313" key="2">
    <source>
        <dbReference type="EMBL" id="TNN32446.1"/>
    </source>
</evidence>
<proteinExistence type="predicted"/>